<keyword evidence="4" id="KW-0808">Transferase</keyword>
<evidence type="ECO:0000256" key="6">
    <source>
        <dbReference type="SAM" id="MobiDB-lite"/>
    </source>
</evidence>
<dbReference type="PANTHER" id="PTHR43807:SF20">
    <property type="entry name" value="FI04487P"/>
    <property type="match status" value="1"/>
</dbReference>
<dbReference type="SUPFAM" id="SSF53383">
    <property type="entry name" value="PLP-dependent transferases"/>
    <property type="match status" value="1"/>
</dbReference>
<dbReference type="InterPro" id="IPR015422">
    <property type="entry name" value="PyrdxlP-dep_Trfase_small"/>
</dbReference>
<dbReference type="GO" id="GO:0030170">
    <property type="term" value="F:pyridoxal phosphate binding"/>
    <property type="evidence" value="ECO:0007669"/>
    <property type="project" value="InterPro"/>
</dbReference>
<dbReference type="InterPro" id="IPR051326">
    <property type="entry name" value="Kynurenine-oxoglutarate_AT"/>
</dbReference>
<dbReference type="InterPro" id="IPR004839">
    <property type="entry name" value="Aminotransferase_I/II_large"/>
</dbReference>
<dbReference type="InterPro" id="IPR015424">
    <property type="entry name" value="PyrdxlP-dep_Trfase"/>
</dbReference>
<dbReference type="Gene3D" id="3.90.1150.10">
    <property type="entry name" value="Aspartate Aminotransferase, domain 1"/>
    <property type="match status" value="1"/>
</dbReference>
<evidence type="ECO:0000313" key="8">
    <source>
        <dbReference type="EMBL" id="RSL51668.1"/>
    </source>
</evidence>
<name>A0A428PF66_9HYPO</name>
<reference evidence="8 9" key="1">
    <citation type="submission" date="2017-06" db="EMBL/GenBank/DDBJ databases">
        <title>Comparative genomic analysis of Ambrosia Fusariam Clade fungi.</title>
        <authorList>
            <person name="Stajich J.E."/>
            <person name="Carrillo J."/>
            <person name="Kijimoto T."/>
            <person name="Eskalen A."/>
            <person name="O'Donnell K."/>
            <person name="Kasson M."/>
        </authorList>
    </citation>
    <scope>NUCLEOTIDE SEQUENCE [LARGE SCALE GENOMIC DNA]</scope>
    <source>
        <strain evidence="8 9">NRRL62584</strain>
    </source>
</reference>
<dbReference type="AlphaFoldDB" id="A0A428PF66"/>
<evidence type="ECO:0000256" key="1">
    <source>
        <dbReference type="ARBA" id="ARBA00001933"/>
    </source>
</evidence>
<comment type="similarity">
    <text evidence="2">Belongs to the class-I pyridoxal-phosphate-dependent aminotransferase family.</text>
</comment>
<dbReference type="PANTHER" id="PTHR43807">
    <property type="entry name" value="FI04487P"/>
    <property type="match status" value="1"/>
</dbReference>
<dbReference type="InterPro" id="IPR015421">
    <property type="entry name" value="PyrdxlP-dep_Trfase_major"/>
</dbReference>
<comment type="cofactor">
    <cofactor evidence="1">
        <name>pyridoxal 5'-phosphate</name>
        <dbReference type="ChEBI" id="CHEBI:597326"/>
    </cofactor>
</comment>
<dbReference type="GO" id="GO:0016212">
    <property type="term" value="F:kynurenine-oxoglutarate transaminase activity"/>
    <property type="evidence" value="ECO:0007669"/>
    <property type="project" value="TreeGrafter"/>
</dbReference>
<evidence type="ECO:0000313" key="9">
    <source>
        <dbReference type="Proteomes" id="UP000288168"/>
    </source>
</evidence>
<dbReference type="Pfam" id="PF00155">
    <property type="entry name" value="Aminotran_1_2"/>
    <property type="match status" value="1"/>
</dbReference>
<dbReference type="FunFam" id="3.40.640.10:FF:000024">
    <property type="entry name" value="Kynurenine--oxoglutarate transaminase 3"/>
    <property type="match status" value="1"/>
</dbReference>
<feature type="region of interest" description="Disordered" evidence="6">
    <location>
        <begin position="1"/>
        <end position="23"/>
    </location>
</feature>
<evidence type="ECO:0000259" key="7">
    <source>
        <dbReference type="Pfam" id="PF00155"/>
    </source>
</evidence>
<dbReference type="Gene3D" id="3.40.640.10">
    <property type="entry name" value="Type I PLP-dependent aspartate aminotransferase-like (Major domain)"/>
    <property type="match status" value="1"/>
</dbReference>
<evidence type="ECO:0000256" key="5">
    <source>
        <dbReference type="ARBA" id="ARBA00022898"/>
    </source>
</evidence>
<keyword evidence="3" id="KW-0032">Aminotransferase</keyword>
<dbReference type="GO" id="GO:0005739">
    <property type="term" value="C:mitochondrion"/>
    <property type="evidence" value="ECO:0007669"/>
    <property type="project" value="TreeGrafter"/>
</dbReference>
<keyword evidence="5" id="KW-0663">Pyridoxal phosphate</keyword>
<dbReference type="CDD" id="cd00609">
    <property type="entry name" value="AAT_like"/>
    <property type="match status" value="1"/>
</dbReference>
<evidence type="ECO:0000256" key="2">
    <source>
        <dbReference type="ARBA" id="ARBA00007441"/>
    </source>
</evidence>
<protein>
    <recommendedName>
        <fullName evidence="7">Aminotransferase class I/classII large domain-containing protein</fullName>
    </recommendedName>
</protein>
<proteinExistence type="inferred from homology"/>
<feature type="domain" description="Aminotransferase class I/classII large" evidence="7">
    <location>
        <begin position="42"/>
        <end position="421"/>
    </location>
</feature>
<organism evidence="8 9">
    <name type="scientific">Fusarium duplospermum</name>
    <dbReference type="NCBI Taxonomy" id="1325734"/>
    <lineage>
        <taxon>Eukaryota</taxon>
        <taxon>Fungi</taxon>
        <taxon>Dikarya</taxon>
        <taxon>Ascomycota</taxon>
        <taxon>Pezizomycotina</taxon>
        <taxon>Sordariomycetes</taxon>
        <taxon>Hypocreomycetidae</taxon>
        <taxon>Hypocreales</taxon>
        <taxon>Nectriaceae</taxon>
        <taxon>Fusarium</taxon>
        <taxon>Fusarium solani species complex</taxon>
    </lineage>
</organism>
<dbReference type="STRING" id="1325734.A0A428PF66"/>
<dbReference type="OrthoDB" id="2414662at2759"/>
<gene>
    <name evidence="8" type="ORF">CEP54_011331</name>
</gene>
<evidence type="ECO:0000256" key="3">
    <source>
        <dbReference type="ARBA" id="ARBA00022576"/>
    </source>
</evidence>
<sequence length="431" mass="48121">MPSVSNSRPPREPPRPAQRVAKQPQDVWSMVNNAAAQSPVQPVVNMGQGFFGYNPPEFILNAAKNALDRVDANQYSPAKGRQSLRNALASHYSKSLERELNPDTEVVITTGANEGILSAFMAFVEDGDEVIVFEPYFDQYISNIRMAGGIVRYVPLSPPVDGDTATSSSGDWTLDMEKLKSTFNSKTRMLVLNSPHNPVGKVFSTDELSAIGKLCVEHNTIIIADDVYDSLTYVPSKRMATLSPEIWDLTLTVGSAGKTFYATGWRIGFLIGPEHLIKYVAAAHMRICYSSPSPLQEACAAGYQLAEEMGFWEKSRAEMRDKIKRFVQVLDELGLPYTDPQGGYFVLVNFSRLKFPEGYEFPRSVSSRPKDFKLSWFLITELGLAAIPPSEFYLPENSHVAENFLRFAICKEDSVLEDAKERLRGLKKYLE</sequence>
<dbReference type="EMBL" id="NKCI01000146">
    <property type="protein sequence ID" value="RSL51668.1"/>
    <property type="molecule type" value="Genomic_DNA"/>
</dbReference>
<comment type="caution">
    <text evidence="8">The sequence shown here is derived from an EMBL/GenBank/DDBJ whole genome shotgun (WGS) entry which is preliminary data.</text>
</comment>
<accession>A0A428PF66</accession>
<dbReference type="Proteomes" id="UP000288168">
    <property type="component" value="Unassembled WGS sequence"/>
</dbReference>
<evidence type="ECO:0000256" key="4">
    <source>
        <dbReference type="ARBA" id="ARBA00022679"/>
    </source>
</evidence>
<keyword evidence="9" id="KW-1185">Reference proteome</keyword>